<feature type="transmembrane region" description="Helical" evidence="6">
    <location>
        <begin position="240"/>
        <end position="258"/>
    </location>
</feature>
<dbReference type="RefSeq" id="WP_234988307.1">
    <property type="nucleotide sequence ID" value="NZ_FQUG01000006.1"/>
</dbReference>
<keyword evidence="3 6" id="KW-0812">Transmembrane</keyword>
<evidence type="ECO:0000256" key="6">
    <source>
        <dbReference type="SAM" id="Phobius"/>
    </source>
</evidence>
<keyword evidence="9" id="KW-1185">Reference proteome</keyword>
<protein>
    <submittedName>
        <fullName evidence="8">Permease of the drug/metabolite transporter (DMT) superfamily</fullName>
    </submittedName>
</protein>
<evidence type="ECO:0000256" key="2">
    <source>
        <dbReference type="ARBA" id="ARBA00007362"/>
    </source>
</evidence>
<proteinExistence type="inferred from homology"/>
<dbReference type="AlphaFoldDB" id="A0A1M4YJP2"/>
<sequence>MAVSGGTLWGASGVAGQYLLQDCAFQPEWLVASRMIFAGIVFLAIDAFRSSGHIFDIWKNRRDAFMLIFFALVGMLLVQYSYFVSIIYGNAAAATVLQYTMPAFLVVYMSLKSRRLPRPIEILCVLLAMGGTFLLVTHGSLETFVIPLPALVWGLISGVAGAVYTLSPKGLIRDWNAPLVIGWGMIAGGLPLSIIAPPWDSTGVWNLYSSLAFIYILIFGTVFAFWLYLGSTQYIQPGEAGVLASVEPVTAIVISSLLLGQSFVPMDFIGSALILASVFLLAR</sequence>
<evidence type="ECO:0000256" key="3">
    <source>
        <dbReference type="ARBA" id="ARBA00022692"/>
    </source>
</evidence>
<evidence type="ECO:0000256" key="5">
    <source>
        <dbReference type="ARBA" id="ARBA00023136"/>
    </source>
</evidence>
<feature type="transmembrane region" description="Helical" evidence="6">
    <location>
        <begin position="264"/>
        <end position="282"/>
    </location>
</feature>
<comment type="subcellular location">
    <subcellularLocation>
        <location evidence="1">Membrane</location>
        <topology evidence="1">Multi-pass membrane protein</topology>
    </subcellularLocation>
</comment>
<organism evidence="8 9">
    <name type="scientific">Schwartzia succinivorans DSM 10502</name>
    <dbReference type="NCBI Taxonomy" id="1123243"/>
    <lineage>
        <taxon>Bacteria</taxon>
        <taxon>Bacillati</taxon>
        <taxon>Bacillota</taxon>
        <taxon>Negativicutes</taxon>
        <taxon>Selenomonadales</taxon>
        <taxon>Selenomonadaceae</taxon>
        <taxon>Schwartzia</taxon>
    </lineage>
</organism>
<dbReference type="InterPro" id="IPR000620">
    <property type="entry name" value="EamA_dom"/>
</dbReference>
<dbReference type="GO" id="GO:0016020">
    <property type="term" value="C:membrane"/>
    <property type="evidence" value="ECO:0007669"/>
    <property type="project" value="UniProtKB-SubCell"/>
</dbReference>
<accession>A0A1M4YJP2</accession>
<comment type="similarity">
    <text evidence="2">Belongs to the EamA transporter family.</text>
</comment>
<gene>
    <name evidence="8" type="ORF">SAMN02745190_01781</name>
</gene>
<dbReference type="SUPFAM" id="SSF103481">
    <property type="entry name" value="Multidrug resistance efflux transporter EmrE"/>
    <property type="match status" value="2"/>
</dbReference>
<reference evidence="8 9" key="1">
    <citation type="submission" date="2016-11" db="EMBL/GenBank/DDBJ databases">
        <authorList>
            <person name="Jaros S."/>
            <person name="Januszkiewicz K."/>
            <person name="Wedrychowicz H."/>
        </authorList>
    </citation>
    <scope>NUCLEOTIDE SEQUENCE [LARGE SCALE GENOMIC DNA]</scope>
    <source>
        <strain evidence="8 9">DSM 10502</strain>
    </source>
</reference>
<feature type="transmembrane region" description="Helical" evidence="6">
    <location>
        <begin position="88"/>
        <end position="108"/>
    </location>
</feature>
<keyword evidence="4 6" id="KW-1133">Transmembrane helix</keyword>
<evidence type="ECO:0000256" key="1">
    <source>
        <dbReference type="ARBA" id="ARBA00004141"/>
    </source>
</evidence>
<evidence type="ECO:0000313" key="8">
    <source>
        <dbReference type="EMBL" id="SHF06074.1"/>
    </source>
</evidence>
<feature type="transmembrane region" description="Helical" evidence="6">
    <location>
        <begin position="179"/>
        <end position="199"/>
    </location>
</feature>
<feature type="transmembrane region" description="Helical" evidence="6">
    <location>
        <begin position="120"/>
        <end position="138"/>
    </location>
</feature>
<dbReference type="STRING" id="1123243.SAMN02745190_01781"/>
<dbReference type="Proteomes" id="UP000184404">
    <property type="component" value="Unassembled WGS sequence"/>
</dbReference>
<feature type="transmembrane region" description="Helical" evidence="6">
    <location>
        <begin position="144"/>
        <end position="167"/>
    </location>
</feature>
<name>A0A1M4YJP2_9FIRM</name>
<dbReference type="InterPro" id="IPR037185">
    <property type="entry name" value="EmrE-like"/>
</dbReference>
<feature type="transmembrane region" description="Helical" evidence="6">
    <location>
        <begin position="64"/>
        <end position="82"/>
    </location>
</feature>
<evidence type="ECO:0000256" key="4">
    <source>
        <dbReference type="ARBA" id="ARBA00022989"/>
    </source>
</evidence>
<feature type="transmembrane region" description="Helical" evidence="6">
    <location>
        <begin position="29"/>
        <end position="48"/>
    </location>
</feature>
<keyword evidence="5 6" id="KW-0472">Membrane</keyword>
<dbReference type="EMBL" id="FQUG01000006">
    <property type="protein sequence ID" value="SHF06074.1"/>
    <property type="molecule type" value="Genomic_DNA"/>
</dbReference>
<dbReference type="PANTHER" id="PTHR32322:SF2">
    <property type="entry name" value="EAMA DOMAIN-CONTAINING PROTEIN"/>
    <property type="match status" value="1"/>
</dbReference>
<feature type="domain" description="EamA" evidence="7">
    <location>
        <begin position="150"/>
        <end position="282"/>
    </location>
</feature>
<dbReference type="InterPro" id="IPR050638">
    <property type="entry name" value="AA-Vitamin_Transporters"/>
</dbReference>
<dbReference type="Pfam" id="PF00892">
    <property type="entry name" value="EamA"/>
    <property type="match status" value="2"/>
</dbReference>
<evidence type="ECO:0000259" key="7">
    <source>
        <dbReference type="Pfam" id="PF00892"/>
    </source>
</evidence>
<dbReference type="PANTHER" id="PTHR32322">
    <property type="entry name" value="INNER MEMBRANE TRANSPORTER"/>
    <property type="match status" value="1"/>
</dbReference>
<evidence type="ECO:0000313" key="9">
    <source>
        <dbReference type="Proteomes" id="UP000184404"/>
    </source>
</evidence>
<feature type="domain" description="EamA" evidence="7">
    <location>
        <begin position="2"/>
        <end position="136"/>
    </location>
</feature>
<feature type="transmembrane region" description="Helical" evidence="6">
    <location>
        <begin position="205"/>
        <end position="228"/>
    </location>
</feature>